<protein>
    <submittedName>
        <fullName evidence="3">Uncharacterized protein</fullName>
    </submittedName>
</protein>
<feature type="compositionally biased region" description="Low complexity" evidence="1">
    <location>
        <begin position="200"/>
        <end position="210"/>
    </location>
</feature>
<feature type="compositionally biased region" description="Polar residues" evidence="1">
    <location>
        <begin position="1473"/>
        <end position="1484"/>
    </location>
</feature>
<feature type="region of interest" description="Disordered" evidence="1">
    <location>
        <begin position="167"/>
        <end position="211"/>
    </location>
</feature>
<feature type="compositionally biased region" description="Basic and acidic residues" evidence="1">
    <location>
        <begin position="458"/>
        <end position="468"/>
    </location>
</feature>
<keyword evidence="2" id="KW-0472">Membrane</keyword>
<feature type="region of interest" description="Disordered" evidence="1">
    <location>
        <begin position="978"/>
        <end position="997"/>
    </location>
</feature>
<feature type="compositionally biased region" description="Low complexity" evidence="1">
    <location>
        <begin position="565"/>
        <end position="575"/>
    </location>
</feature>
<feature type="compositionally biased region" description="Polar residues" evidence="1">
    <location>
        <begin position="354"/>
        <end position="387"/>
    </location>
</feature>
<feature type="transmembrane region" description="Helical" evidence="2">
    <location>
        <begin position="32"/>
        <end position="59"/>
    </location>
</feature>
<accession>A0A8H6VGB9</accession>
<dbReference type="OrthoDB" id="3649626at2759"/>
<feature type="compositionally biased region" description="Low complexity" evidence="1">
    <location>
        <begin position="430"/>
        <end position="441"/>
    </location>
</feature>
<feature type="compositionally biased region" description="Polar residues" evidence="1">
    <location>
        <begin position="414"/>
        <end position="424"/>
    </location>
</feature>
<evidence type="ECO:0000256" key="1">
    <source>
        <dbReference type="SAM" id="MobiDB-lite"/>
    </source>
</evidence>
<keyword evidence="2" id="KW-1133">Transmembrane helix</keyword>
<dbReference type="EMBL" id="JABCIY010000158">
    <property type="protein sequence ID" value="KAF7191308.1"/>
    <property type="molecule type" value="Genomic_DNA"/>
</dbReference>
<feature type="compositionally biased region" description="Basic and acidic residues" evidence="1">
    <location>
        <begin position="392"/>
        <end position="406"/>
    </location>
</feature>
<feature type="region of interest" description="Disordered" evidence="1">
    <location>
        <begin position="1107"/>
        <end position="1181"/>
    </location>
</feature>
<feature type="compositionally biased region" description="Polar residues" evidence="1">
    <location>
        <begin position="629"/>
        <end position="651"/>
    </location>
</feature>
<feature type="compositionally biased region" description="Polar residues" evidence="1">
    <location>
        <begin position="783"/>
        <end position="792"/>
    </location>
</feature>
<feature type="compositionally biased region" description="Polar residues" evidence="1">
    <location>
        <begin position="1518"/>
        <end position="1532"/>
    </location>
</feature>
<evidence type="ECO:0000256" key="2">
    <source>
        <dbReference type="SAM" id="Phobius"/>
    </source>
</evidence>
<reference evidence="3" key="1">
    <citation type="submission" date="2020-04" db="EMBL/GenBank/DDBJ databases">
        <title>Draft genome resource of the tomato pathogen Pseudocercospora fuligena.</title>
        <authorList>
            <person name="Zaccaron A."/>
        </authorList>
    </citation>
    <scope>NUCLEOTIDE SEQUENCE</scope>
    <source>
        <strain evidence="3">PF001</strain>
    </source>
</reference>
<feature type="compositionally biased region" description="Polar residues" evidence="1">
    <location>
        <begin position="589"/>
        <end position="600"/>
    </location>
</feature>
<sequence length="1692" mass="183269">MADYAFVHVFALAAIAAMLADHHMPQEDKSTAWYLALVCLCPFLALEVAIWSFALYLCVQNAWLTTLEILESFWTIIKTYPATATREDPSFLGHSTTTFPIDLSDALFVFLILAVAGAAIYVSLLNPAQESDSEVSRNVSAARPHNAAEPSSNALSDAVAIDMDAVADQTSSPVEGPVRVTREDTSHPPEEAPSADDKPAPTFAPAPTSAQDPRFHTWLRRVDLPWNTRCYAPALLCGSDIWLLPIFPWRSKKEPMMQKMVKEQEHRIEDILQMRQQCPGAETDAKIAKKYGSFYWPKSDSSTTSGRKKFNVFKNKTSEDKPREEPKTSENKAHSDKAQADSTGDSEDNRSNSHDTTTTKDSGGVPQSQNPEPEAQRTPTPVSQEPKSFSYKKAEDSAVPKEQHEEPIDDITTDSETAPSQPEAQATEDAAVISASSIHSVENNSDQVAASEGHVLPKTKDHSEEKAAVDVSQVPPDQEEPDLNSKEDIEEPIFASTTPSVENNSDHVAASTGYSPPSVEDQVDEGAPVAVPVASSQTTPDQGEPKGPESAQAVQESQVNKSDESSSAVNNVASAPTHNGSYAGGVESGLQSTASLSGNDGSEESARTVDYVTSAPTHNVSYADGVESGVQSTASSIGNNDSRGAQTNAHPQHQEAPIAAGNHDVQDDIDMTNANAGSELSNDAREQHQTFTSDDAMEVVPSPTNGPDTEVQAGLLPVEHQIGAPAGESTAGDVMNIDQEAVEQTMPAIPPLIQNLEASTEEQNASDPMDEDMDEEMPEVPTQDETQPTNAHENGMRPSNFAPAPIFTQPPQSPLFNAPMQMSMNGGNAIVGSVAAHQNAAGPTFNAGQNEPTQGVTAFNGAPQPSQFSFGATGVPSAFGSGFALGNFTNSVNSFAPSGASPAPFSNGSIGGASTSIPAAVQPAQQPGVVRSEHNNFDDSFRSFSPQQQSANTFGGPSLQSQVKPFKFDTSMLNLGNSSFGLNQRPTERSEDTLYPTKSATVVQTSLPRNDQHSIAARSGQPSKDSQEGVAELTSAQAMQSEDVTPNASRAQDSANQETAPEADSSEPSPRGPLHQEGLHVPVLGQPAPMDSAAFEGSVLPRNILKATGPSQRRRAPATSSTAPASNHAVPNKKQTKRPLDEAEDDVAAENSSSNELVRAEQPVRPYVRQEAPDHADRTKAEFAGNRPINILRDYDITFDVKLEHARKLMSNWYRDLPKKSMSTCSHALEQCLSDVKECHAFFGADEEIAHAPSKKKLTANDKVSDQQLLDLDTCLGHVSKIPEDTKAVQATLLLEMGKLRKTMEDKRERWVSDEREQNCQGPDAIDKQPKWMHEKVLATCKDLIAQQQTALSVENELNDPNSELQQDFLMTVNGWMSDLILFKEAREKDWDKAIGMSWGKYTASLMRDMEAALRPIVERVGKERPFKSSARRNALYALWDDIREGKVAQSLIKKGVLSWVAEAIPYPVSKGNLDNDSGAAKSNRSGKRGPIAGFMTSKTTAPTPEEQQLTIIRASRPNVNGTASSSKSNESQAHRLPQNRQSNAMASPGTTRDNPSLSHARDEILRTADWPIQTVPGLHGYLFNQTIENISIQNDLSSDDSRVRQDMKNMDICIARLAGLMGKHEQAWKDVANGVFGRRFLQDMALFATTLQNFLAPWFGTGKTGFEFLTSLLRNLQTIIDDLRNRHLNLV</sequence>
<proteinExistence type="predicted"/>
<evidence type="ECO:0000313" key="3">
    <source>
        <dbReference type="EMBL" id="KAF7191308.1"/>
    </source>
</evidence>
<feature type="compositionally biased region" description="Polar residues" evidence="1">
    <location>
        <begin position="1539"/>
        <end position="1558"/>
    </location>
</feature>
<keyword evidence="4" id="KW-1185">Reference proteome</keyword>
<feature type="region of interest" description="Disordered" evidence="1">
    <location>
        <begin position="298"/>
        <end position="711"/>
    </location>
</feature>
<organism evidence="3 4">
    <name type="scientific">Pseudocercospora fuligena</name>
    <dbReference type="NCBI Taxonomy" id="685502"/>
    <lineage>
        <taxon>Eukaryota</taxon>
        <taxon>Fungi</taxon>
        <taxon>Dikarya</taxon>
        <taxon>Ascomycota</taxon>
        <taxon>Pezizomycotina</taxon>
        <taxon>Dothideomycetes</taxon>
        <taxon>Dothideomycetidae</taxon>
        <taxon>Mycosphaerellales</taxon>
        <taxon>Mycosphaerellaceae</taxon>
        <taxon>Pseudocercospora</taxon>
    </lineage>
</organism>
<feature type="compositionally biased region" description="Basic and acidic residues" evidence="1">
    <location>
        <begin position="180"/>
        <end position="199"/>
    </location>
</feature>
<feature type="region of interest" description="Disordered" evidence="1">
    <location>
        <begin position="1471"/>
        <end position="1558"/>
    </location>
</feature>
<feature type="region of interest" description="Disordered" evidence="1">
    <location>
        <begin position="1004"/>
        <end position="1093"/>
    </location>
</feature>
<gene>
    <name evidence="3" type="ORF">HII31_07331</name>
</gene>
<name>A0A8H6VGB9_9PEZI</name>
<feature type="compositionally biased region" description="Low complexity" evidence="1">
    <location>
        <begin position="1117"/>
        <end position="1126"/>
    </location>
</feature>
<feature type="compositionally biased region" description="Basic and acidic residues" evidence="1">
    <location>
        <begin position="316"/>
        <end position="339"/>
    </location>
</feature>
<feature type="compositionally biased region" description="Polar residues" evidence="1">
    <location>
        <begin position="1497"/>
        <end position="1511"/>
    </location>
</feature>
<keyword evidence="2" id="KW-0812">Transmembrane</keyword>
<feature type="compositionally biased region" description="Polar residues" evidence="1">
    <location>
        <begin position="942"/>
        <end position="961"/>
    </location>
</feature>
<feature type="region of interest" description="Disordered" evidence="1">
    <location>
        <begin position="914"/>
        <end position="961"/>
    </location>
</feature>
<dbReference type="Proteomes" id="UP000660729">
    <property type="component" value="Unassembled WGS sequence"/>
</dbReference>
<evidence type="ECO:0000313" key="4">
    <source>
        <dbReference type="Proteomes" id="UP000660729"/>
    </source>
</evidence>
<feature type="transmembrane region" description="Helical" evidence="2">
    <location>
        <begin position="106"/>
        <end position="124"/>
    </location>
</feature>
<feature type="compositionally biased region" description="Basic and acidic residues" evidence="1">
    <location>
        <begin position="1171"/>
        <end position="1181"/>
    </location>
</feature>
<feature type="compositionally biased region" description="Basic and acidic residues" evidence="1">
    <location>
        <begin position="931"/>
        <end position="941"/>
    </location>
</feature>
<feature type="compositionally biased region" description="Polar residues" evidence="1">
    <location>
        <begin position="672"/>
        <end position="681"/>
    </location>
</feature>
<feature type="region of interest" description="Disordered" evidence="1">
    <location>
        <begin position="759"/>
        <end position="810"/>
    </location>
</feature>
<feature type="compositionally biased region" description="Acidic residues" evidence="1">
    <location>
        <begin position="768"/>
        <end position="778"/>
    </location>
</feature>
<feature type="compositionally biased region" description="Polar residues" evidence="1">
    <location>
        <begin position="1034"/>
        <end position="1059"/>
    </location>
</feature>
<comment type="caution">
    <text evidence="3">The sequence shown here is derived from an EMBL/GenBank/DDBJ whole genome shotgun (WGS) entry which is preliminary data.</text>
</comment>